<dbReference type="InterPro" id="IPR001138">
    <property type="entry name" value="Zn2Cys6_DnaBD"/>
</dbReference>
<dbReference type="GO" id="GO:0000976">
    <property type="term" value="F:transcription cis-regulatory region binding"/>
    <property type="evidence" value="ECO:0007669"/>
    <property type="project" value="TreeGrafter"/>
</dbReference>
<evidence type="ECO:0000256" key="5">
    <source>
        <dbReference type="ARBA" id="ARBA00023242"/>
    </source>
</evidence>
<dbReference type="PANTHER" id="PTHR37534:SF40">
    <property type="entry name" value="ZN(2)-C6 FUNGAL-TYPE DOMAIN-CONTAINING PROTEIN"/>
    <property type="match status" value="1"/>
</dbReference>
<gene>
    <name evidence="7" type="ORF">ASPGLDRAFT_158861</name>
</gene>
<keyword evidence="8" id="KW-1185">Reference proteome</keyword>
<evidence type="ECO:0000256" key="2">
    <source>
        <dbReference type="ARBA" id="ARBA00023015"/>
    </source>
</evidence>
<dbReference type="CDD" id="cd12148">
    <property type="entry name" value="fungal_TF_MHR"/>
    <property type="match status" value="1"/>
</dbReference>
<dbReference type="PROSITE" id="PS00463">
    <property type="entry name" value="ZN2_CY6_FUNGAL_1"/>
    <property type="match status" value="1"/>
</dbReference>
<dbReference type="GO" id="GO:0005634">
    <property type="term" value="C:nucleus"/>
    <property type="evidence" value="ECO:0007669"/>
    <property type="project" value="UniProtKB-SubCell"/>
</dbReference>
<keyword evidence="2" id="KW-0805">Transcription regulation</keyword>
<dbReference type="CDD" id="cd00067">
    <property type="entry name" value="GAL4"/>
    <property type="match status" value="1"/>
</dbReference>
<proteinExistence type="predicted"/>
<dbReference type="EMBL" id="KV878917">
    <property type="protein sequence ID" value="OJJ79490.1"/>
    <property type="molecule type" value="Genomic_DNA"/>
</dbReference>
<dbReference type="AlphaFoldDB" id="A0A1L9V6D9"/>
<accession>A0A1L9V6D9</accession>
<dbReference type="OrthoDB" id="4078573at2759"/>
<dbReference type="VEuPathDB" id="FungiDB:ASPGLDRAFT_158861"/>
<keyword evidence="3" id="KW-0238">DNA-binding</keyword>
<keyword evidence="4" id="KW-0804">Transcription</keyword>
<dbReference type="RefSeq" id="XP_022396188.1">
    <property type="nucleotide sequence ID" value="XM_022542425.1"/>
</dbReference>
<dbReference type="Proteomes" id="UP000184300">
    <property type="component" value="Unassembled WGS sequence"/>
</dbReference>
<protein>
    <recommendedName>
        <fullName evidence="6">Zn(2)-C6 fungal-type domain-containing protein</fullName>
    </recommendedName>
</protein>
<dbReference type="GO" id="GO:0000981">
    <property type="term" value="F:DNA-binding transcription factor activity, RNA polymerase II-specific"/>
    <property type="evidence" value="ECO:0007669"/>
    <property type="project" value="InterPro"/>
</dbReference>
<dbReference type="GO" id="GO:0045944">
    <property type="term" value="P:positive regulation of transcription by RNA polymerase II"/>
    <property type="evidence" value="ECO:0007669"/>
    <property type="project" value="TreeGrafter"/>
</dbReference>
<feature type="domain" description="Zn(2)-C6 fungal-type" evidence="6">
    <location>
        <begin position="22"/>
        <end position="52"/>
    </location>
</feature>
<dbReference type="SMART" id="SM00066">
    <property type="entry name" value="GAL4"/>
    <property type="match status" value="1"/>
</dbReference>
<dbReference type="InterPro" id="IPR021858">
    <property type="entry name" value="Fun_TF"/>
</dbReference>
<comment type="subcellular location">
    <subcellularLocation>
        <location evidence="1">Nucleus</location>
    </subcellularLocation>
</comment>
<dbReference type="GO" id="GO:0008270">
    <property type="term" value="F:zinc ion binding"/>
    <property type="evidence" value="ECO:0007669"/>
    <property type="project" value="InterPro"/>
</dbReference>
<dbReference type="STRING" id="1160497.A0A1L9V6D9"/>
<dbReference type="Pfam" id="PF11951">
    <property type="entry name" value="Fungal_trans_2"/>
    <property type="match status" value="1"/>
</dbReference>
<dbReference type="GeneID" id="34458686"/>
<dbReference type="SUPFAM" id="SSF57701">
    <property type="entry name" value="Zn2/Cys6 DNA-binding domain"/>
    <property type="match status" value="1"/>
</dbReference>
<evidence type="ECO:0000256" key="1">
    <source>
        <dbReference type="ARBA" id="ARBA00004123"/>
    </source>
</evidence>
<organism evidence="7 8">
    <name type="scientific">Aspergillus glaucus CBS 516.65</name>
    <dbReference type="NCBI Taxonomy" id="1160497"/>
    <lineage>
        <taxon>Eukaryota</taxon>
        <taxon>Fungi</taxon>
        <taxon>Dikarya</taxon>
        <taxon>Ascomycota</taxon>
        <taxon>Pezizomycotina</taxon>
        <taxon>Eurotiomycetes</taxon>
        <taxon>Eurotiomycetidae</taxon>
        <taxon>Eurotiales</taxon>
        <taxon>Aspergillaceae</taxon>
        <taxon>Aspergillus</taxon>
        <taxon>Aspergillus subgen. Aspergillus</taxon>
    </lineage>
</organism>
<dbReference type="PANTHER" id="PTHR37534">
    <property type="entry name" value="TRANSCRIPTIONAL ACTIVATOR PROTEIN UGA3"/>
    <property type="match status" value="1"/>
</dbReference>
<dbReference type="Pfam" id="PF00172">
    <property type="entry name" value="Zn_clus"/>
    <property type="match status" value="1"/>
</dbReference>
<keyword evidence="5" id="KW-0539">Nucleus</keyword>
<sequence length="624" mass="71100">MTKIGKKKSGRGIPKSKRVRTGCLTCRERHLKCDEALGKCQNCRKSNRVCRRGIRLNFIDTQTVAPPYYAIRKAGTRLMFRDESRHIASEYVGGFERYPSPELDLPLEKQGPVGFGLSGTMSPPLQSTRSFVSPLEPSQLEAIDAMLNGSPQALFSVFPEQEVPLVPSTRQMMVNPDSRPLSRREEIHLVRTFTEEIGLWLDSMDASKYFTHILPFRILDEPMLLKAVMACGAHLHPMSSPNGEDRASYFYFAATQDLLSHLQNPDRDSTLCAATATVLGMYEVMSSRDVHGLNHVAGARALIRECHWDARSPGLGGACFWLSVMMESFTCLRFNWSLAWDPDTWDIDMNMDETRSHAINGEEMWTHRIVYICAKLVNFRSSGSQFQDMDHGATEMRFQEWDIYNKWCDQWEKAVPRSMMPLGHLDPWQGIPKSAFPEIWLINQTAILARLLYLTARLLLCKTHPFELEYSPEMRNIQQGHAHEICGIVAHIKDRGIASLAIRFLSFAVECLATREAQEEALQILDRLLNETGWQSDTIKQELQGAWAWTSQQIPTSTNPASLMNEHPMLDSTIHYPAQPRMPPGVINPTMITADFSMENHPYRNFYIPPHSQHFIDEFQFGAF</sequence>
<name>A0A1L9V6D9_ASPGL</name>
<evidence type="ECO:0000256" key="3">
    <source>
        <dbReference type="ARBA" id="ARBA00023125"/>
    </source>
</evidence>
<evidence type="ECO:0000259" key="6">
    <source>
        <dbReference type="PROSITE" id="PS50048"/>
    </source>
</evidence>
<evidence type="ECO:0000313" key="8">
    <source>
        <dbReference type="Proteomes" id="UP000184300"/>
    </source>
</evidence>
<evidence type="ECO:0000256" key="4">
    <source>
        <dbReference type="ARBA" id="ARBA00023163"/>
    </source>
</evidence>
<dbReference type="Gene3D" id="4.10.240.10">
    <property type="entry name" value="Zn(2)-C6 fungal-type DNA-binding domain"/>
    <property type="match status" value="1"/>
</dbReference>
<dbReference type="PROSITE" id="PS50048">
    <property type="entry name" value="ZN2_CY6_FUNGAL_2"/>
    <property type="match status" value="1"/>
</dbReference>
<dbReference type="InterPro" id="IPR036864">
    <property type="entry name" value="Zn2-C6_fun-type_DNA-bd_sf"/>
</dbReference>
<evidence type="ECO:0000313" key="7">
    <source>
        <dbReference type="EMBL" id="OJJ79490.1"/>
    </source>
</evidence>
<reference evidence="8" key="1">
    <citation type="journal article" date="2017" name="Genome Biol.">
        <title>Comparative genomics reveals high biological diversity and specific adaptations in the industrially and medically important fungal genus Aspergillus.</title>
        <authorList>
            <person name="de Vries R.P."/>
            <person name="Riley R."/>
            <person name="Wiebenga A."/>
            <person name="Aguilar-Osorio G."/>
            <person name="Amillis S."/>
            <person name="Uchima C.A."/>
            <person name="Anderluh G."/>
            <person name="Asadollahi M."/>
            <person name="Askin M."/>
            <person name="Barry K."/>
            <person name="Battaglia E."/>
            <person name="Bayram O."/>
            <person name="Benocci T."/>
            <person name="Braus-Stromeyer S.A."/>
            <person name="Caldana C."/>
            <person name="Canovas D."/>
            <person name="Cerqueira G.C."/>
            <person name="Chen F."/>
            <person name="Chen W."/>
            <person name="Choi C."/>
            <person name="Clum A."/>
            <person name="Dos Santos R.A."/>
            <person name="Damasio A.R."/>
            <person name="Diallinas G."/>
            <person name="Emri T."/>
            <person name="Fekete E."/>
            <person name="Flipphi M."/>
            <person name="Freyberg S."/>
            <person name="Gallo A."/>
            <person name="Gournas C."/>
            <person name="Habgood R."/>
            <person name="Hainaut M."/>
            <person name="Harispe M.L."/>
            <person name="Henrissat B."/>
            <person name="Hilden K.S."/>
            <person name="Hope R."/>
            <person name="Hossain A."/>
            <person name="Karabika E."/>
            <person name="Karaffa L."/>
            <person name="Karanyi Z."/>
            <person name="Krasevec N."/>
            <person name="Kuo A."/>
            <person name="Kusch H."/>
            <person name="LaButti K."/>
            <person name="Lagendijk E.L."/>
            <person name="Lapidus A."/>
            <person name="Levasseur A."/>
            <person name="Lindquist E."/>
            <person name="Lipzen A."/>
            <person name="Logrieco A.F."/>
            <person name="MacCabe A."/>
            <person name="Maekelae M.R."/>
            <person name="Malavazi I."/>
            <person name="Melin P."/>
            <person name="Meyer V."/>
            <person name="Mielnichuk N."/>
            <person name="Miskei M."/>
            <person name="Molnar A.P."/>
            <person name="Mule G."/>
            <person name="Ngan C.Y."/>
            <person name="Orejas M."/>
            <person name="Orosz E."/>
            <person name="Ouedraogo J.P."/>
            <person name="Overkamp K.M."/>
            <person name="Park H.-S."/>
            <person name="Perrone G."/>
            <person name="Piumi F."/>
            <person name="Punt P.J."/>
            <person name="Ram A.F."/>
            <person name="Ramon A."/>
            <person name="Rauscher S."/>
            <person name="Record E."/>
            <person name="Riano-Pachon D.M."/>
            <person name="Robert V."/>
            <person name="Roehrig J."/>
            <person name="Ruller R."/>
            <person name="Salamov A."/>
            <person name="Salih N.S."/>
            <person name="Samson R.A."/>
            <person name="Sandor E."/>
            <person name="Sanguinetti M."/>
            <person name="Schuetze T."/>
            <person name="Sepcic K."/>
            <person name="Shelest E."/>
            <person name="Sherlock G."/>
            <person name="Sophianopoulou V."/>
            <person name="Squina F.M."/>
            <person name="Sun H."/>
            <person name="Susca A."/>
            <person name="Todd R.B."/>
            <person name="Tsang A."/>
            <person name="Unkles S.E."/>
            <person name="van de Wiele N."/>
            <person name="van Rossen-Uffink D."/>
            <person name="Oliveira J.V."/>
            <person name="Vesth T.C."/>
            <person name="Visser J."/>
            <person name="Yu J.-H."/>
            <person name="Zhou M."/>
            <person name="Andersen M.R."/>
            <person name="Archer D.B."/>
            <person name="Baker S.E."/>
            <person name="Benoit I."/>
            <person name="Brakhage A.A."/>
            <person name="Braus G.H."/>
            <person name="Fischer R."/>
            <person name="Frisvad J.C."/>
            <person name="Goldman G.H."/>
            <person name="Houbraken J."/>
            <person name="Oakley B."/>
            <person name="Pocsi I."/>
            <person name="Scazzocchio C."/>
            <person name="Seiboth B."/>
            <person name="vanKuyk P.A."/>
            <person name="Wortman J."/>
            <person name="Dyer P.S."/>
            <person name="Grigoriev I.V."/>
        </authorList>
    </citation>
    <scope>NUCLEOTIDE SEQUENCE [LARGE SCALE GENOMIC DNA]</scope>
    <source>
        <strain evidence="8">CBS 516.65</strain>
    </source>
</reference>